<dbReference type="HOGENOM" id="CLU_000445_69_8_2"/>
<feature type="domain" description="Response regulatory" evidence="2">
    <location>
        <begin position="1"/>
        <end position="118"/>
    </location>
</feature>
<organism evidence="3 4">
    <name type="scientific">Candidatus Nitrososphaera evergladensis SR1</name>
    <dbReference type="NCBI Taxonomy" id="1459636"/>
    <lineage>
        <taxon>Archaea</taxon>
        <taxon>Nitrososphaerota</taxon>
        <taxon>Nitrososphaeria</taxon>
        <taxon>Nitrososphaerales</taxon>
        <taxon>Nitrososphaeraceae</taxon>
        <taxon>Nitrososphaera</taxon>
    </lineage>
</organism>
<name>A0A075MW90_9ARCH</name>
<dbReference type="AlphaFoldDB" id="A0A075MW90"/>
<dbReference type="GO" id="GO:0003677">
    <property type="term" value="F:DNA binding"/>
    <property type="evidence" value="ECO:0007669"/>
    <property type="project" value="UniProtKB-KW"/>
</dbReference>
<reference evidence="3 4" key="1">
    <citation type="journal article" date="2014" name="PLoS ONE">
        <title>Genome Sequence of Candidatus Nitrososphaera evergladensis from Group I.1b Enriched from Everglades Soil Reveals Novel Genomic Features of the Ammonia-Oxidizing Archaea.</title>
        <authorList>
            <person name="Zhalnina K.V."/>
            <person name="Dias R."/>
            <person name="Leonard M.T."/>
            <person name="Dorr de Quadros P."/>
            <person name="Camargo F.A."/>
            <person name="Drew J.C."/>
            <person name="Farmerie W.G."/>
            <person name="Daroub S.H."/>
            <person name="Triplett E.W."/>
        </authorList>
    </citation>
    <scope>NUCLEOTIDE SEQUENCE [LARGE SCALE GENOMIC DNA]</scope>
    <source>
        <strain evidence="3 4">SR1</strain>
    </source>
</reference>
<sequence length="120" mass="13951">MVVDDEPDVVFTIKKVLESDGFEVDAFYDSDLALKRFKGGLYDLLILDVRMPVMNGFELYAKLQDIDDKIKVIFMSALSDLEEYEMAGKEEDPRRRKRHFIQKPVGNKDLIERVNTLLSF</sequence>
<dbReference type="InterPro" id="IPR011006">
    <property type="entry name" value="CheY-like_superfamily"/>
</dbReference>
<keyword evidence="1" id="KW-0597">Phosphoprotein</keyword>
<gene>
    <name evidence="3" type="ORF">NTE_01491</name>
</gene>
<dbReference type="GO" id="GO:0000160">
    <property type="term" value="P:phosphorelay signal transduction system"/>
    <property type="evidence" value="ECO:0007669"/>
    <property type="project" value="InterPro"/>
</dbReference>
<dbReference type="Pfam" id="PF00072">
    <property type="entry name" value="Response_reg"/>
    <property type="match status" value="1"/>
</dbReference>
<dbReference type="PROSITE" id="PS50110">
    <property type="entry name" value="RESPONSE_REGULATORY"/>
    <property type="match status" value="1"/>
</dbReference>
<dbReference type="PANTHER" id="PTHR44591:SF3">
    <property type="entry name" value="RESPONSE REGULATORY DOMAIN-CONTAINING PROTEIN"/>
    <property type="match status" value="1"/>
</dbReference>
<keyword evidence="3" id="KW-0238">DNA-binding</keyword>
<protein>
    <submittedName>
        <fullName evidence="3">Response regulator with CheY-like receiver, AAA-type ATPase, and DNA-binding domains</fullName>
    </submittedName>
</protein>
<dbReference type="InterPro" id="IPR001789">
    <property type="entry name" value="Sig_transdc_resp-reg_receiver"/>
</dbReference>
<evidence type="ECO:0000259" key="2">
    <source>
        <dbReference type="PROSITE" id="PS50110"/>
    </source>
</evidence>
<keyword evidence="4" id="KW-1185">Reference proteome</keyword>
<dbReference type="STRING" id="1459636.NTE_01491"/>
<dbReference type="eggNOG" id="arCOG02391">
    <property type="taxonomic scope" value="Archaea"/>
</dbReference>
<dbReference type="InterPro" id="IPR050595">
    <property type="entry name" value="Bact_response_regulator"/>
</dbReference>
<dbReference type="Gene3D" id="3.40.50.2300">
    <property type="match status" value="1"/>
</dbReference>
<dbReference type="EMBL" id="CP007174">
    <property type="protein sequence ID" value="AIF83554.1"/>
    <property type="molecule type" value="Genomic_DNA"/>
</dbReference>
<dbReference type="SUPFAM" id="SSF52172">
    <property type="entry name" value="CheY-like"/>
    <property type="match status" value="1"/>
</dbReference>
<evidence type="ECO:0000313" key="4">
    <source>
        <dbReference type="Proteomes" id="UP000028194"/>
    </source>
</evidence>
<dbReference type="Proteomes" id="UP000028194">
    <property type="component" value="Chromosome"/>
</dbReference>
<evidence type="ECO:0000313" key="3">
    <source>
        <dbReference type="EMBL" id="AIF83554.1"/>
    </source>
</evidence>
<evidence type="ECO:0000256" key="1">
    <source>
        <dbReference type="ARBA" id="ARBA00022553"/>
    </source>
</evidence>
<accession>A0A075MW90</accession>
<proteinExistence type="predicted"/>
<dbReference type="KEGG" id="nev:NTE_01491"/>
<dbReference type="PANTHER" id="PTHR44591">
    <property type="entry name" value="STRESS RESPONSE REGULATOR PROTEIN 1"/>
    <property type="match status" value="1"/>
</dbReference>
<dbReference type="SMART" id="SM00448">
    <property type="entry name" value="REC"/>
    <property type="match status" value="1"/>
</dbReference>